<dbReference type="GO" id="GO:0016020">
    <property type="term" value="C:membrane"/>
    <property type="evidence" value="ECO:0007669"/>
    <property type="project" value="UniProtKB-SubCell"/>
</dbReference>
<evidence type="ECO:0000256" key="12">
    <source>
        <dbReference type="SAM" id="MobiDB-lite"/>
    </source>
</evidence>
<dbReference type="KEGG" id="paun:MJA45_06230"/>
<name>A0AA96REM7_9BACL</name>
<feature type="transmembrane region" description="Helical" evidence="13">
    <location>
        <begin position="268"/>
        <end position="287"/>
    </location>
</feature>
<evidence type="ECO:0000256" key="4">
    <source>
        <dbReference type="ARBA" id="ARBA00022723"/>
    </source>
</evidence>
<evidence type="ECO:0000256" key="2">
    <source>
        <dbReference type="ARBA" id="ARBA00022475"/>
    </source>
</evidence>
<evidence type="ECO:0000256" key="7">
    <source>
        <dbReference type="ARBA" id="ARBA00023004"/>
    </source>
</evidence>
<evidence type="ECO:0000256" key="8">
    <source>
        <dbReference type="ARBA" id="ARBA00023133"/>
    </source>
</evidence>
<evidence type="ECO:0000313" key="14">
    <source>
        <dbReference type="EMBL" id="WNQ12625.1"/>
    </source>
</evidence>
<dbReference type="AlphaFoldDB" id="A0AA96REM7"/>
<evidence type="ECO:0000256" key="13">
    <source>
        <dbReference type="SAM" id="Phobius"/>
    </source>
</evidence>
<keyword evidence="2" id="KW-1003">Cell membrane</keyword>
<evidence type="ECO:0000256" key="3">
    <source>
        <dbReference type="ARBA" id="ARBA00022692"/>
    </source>
</evidence>
<feature type="transmembrane region" description="Helical" evidence="13">
    <location>
        <begin position="62"/>
        <end position="82"/>
    </location>
</feature>
<keyword evidence="9 13" id="KW-0472">Membrane</keyword>
<feature type="transmembrane region" description="Helical" evidence="13">
    <location>
        <begin position="89"/>
        <end position="111"/>
    </location>
</feature>
<organism evidence="14 15">
    <name type="scientific">Paenibacillus aurantius</name>
    <dbReference type="NCBI Taxonomy" id="2918900"/>
    <lineage>
        <taxon>Bacteria</taxon>
        <taxon>Bacillati</taxon>
        <taxon>Bacillota</taxon>
        <taxon>Bacilli</taxon>
        <taxon>Bacillales</taxon>
        <taxon>Paenibacillaceae</taxon>
        <taxon>Paenibacillus</taxon>
    </lineage>
</organism>
<evidence type="ECO:0000256" key="5">
    <source>
        <dbReference type="ARBA" id="ARBA00022989"/>
    </source>
</evidence>
<dbReference type="Proteomes" id="UP001305702">
    <property type="component" value="Chromosome"/>
</dbReference>
<accession>A0AA96REM7</accession>
<feature type="transmembrane region" description="Helical" evidence="13">
    <location>
        <begin position="182"/>
        <end position="201"/>
    </location>
</feature>
<keyword evidence="4" id="KW-0479">Metal-binding</keyword>
<dbReference type="PANTHER" id="PTHR35457:SF1">
    <property type="entry name" value="HEME A SYNTHASE"/>
    <property type="match status" value="1"/>
</dbReference>
<evidence type="ECO:0000256" key="1">
    <source>
        <dbReference type="ARBA" id="ARBA00004141"/>
    </source>
</evidence>
<sequence>MKYMLRKLALASCIGMFLVLLMGTLVTKTESGRGCGDDWPLCNGKFIPAYTVESMIEYSHRFVTGIEGLLVLGATVGVYLYTKRKDARFYAASSLFFTVIQAAMGALAVIWPQSSSVLALHFGFSLLAFASTFLLVMALRRLPDSGMNPPKVSRPARKPKPSLPIAEGGGSRPGGLSMGTSILLWVTAAYTYVVVYLGAYVRHTDSSGGCGRDWPLCAGEVVPSLTGATGIMFIHRLGAVLLFVLIAYLMYRLNRETDRPDMAKAGRVAFQLVVIQVFSGALVTFALGTDSYLFASLLHTVIIAALFSTLSYLCALWVTGPQKTAAAL</sequence>
<dbReference type="EMBL" id="CP130318">
    <property type="protein sequence ID" value="WNQ12625.1"/>
    <property type="molecule type" value="Genomic_DNA"/>
</dbReference>
<feature type="region of interest" description="Disordered" evidence="12">
    <location>
        <begin position="148"/>
        <end position="170"/>
    </location>
</feature>
<gene>
    <name evidence="14" type="ORF">MJA45_06230</name>
</gene>
<feature type="transmembrane region" description="Helical" evidence="13">
    <location>
        <begin position="117"/>
        <end position="139"/>
    </location>
</feature>
<feature type="transmembrane region" description="Helical" evidence="13">
    <location>
        <begin position="221"/>
        <end position="248"/>
    </location>
</feature>
<keyword evidence="15" id="KW-1185">Reference proteome</keyword>
<dbReference type="PANTHER" id="PTHR35457">
    <property type="entry name" value="HEME A SYNTHASE"/>
    <property type="match status" value="1"/>
</dbReference>
<keyword evidence="10" id="KW-1015">Disulfide bond</keyword>
<dbReference type="InterPro" id="IPR050450">
    <property type="entry name" value="COX15/CtaA_HemeA_synthase"/>
</dbReference>
<feature type="transmembrane region" description="Helical" evidence="13">
    <location>
        <begin position="293"/>
        <end position="318"/>
    </location>
</feature>
<evidence type="ECO:0000256" key="6">
    <source>
        <dbReference type="ARBA" id="ARBA00023002"/>
    </source>
</evidence>
<keyword evidence="6" id="KW-0560">Oxidoreductase</keyword>
<protein>
    <submittedName>
        <fullName evidence="14">COX15/CtaA family protein</fullName>
    </submittedName>
</protein>
<comment type="subcellular location">
    <subcellularLocation>
        <location evidence="1">Membrane</location>
        <topology evidence="1">Multi-pass membrane protein</topology>
    </subcellularLocation>
</comment>
<keyword evidence="7" id="KW-0408">Iron</keyword>
<evidence type="ECO:0000313" key="15">
    <source>
        <dbReference type="Proteomes" id="UP001305702"/>
    </source>
</evidence>
<keyword evidence="8" id="KW-0350">Heme biosynthesis</keyword>
<evidence type="ECO:0000256" key="9">
    <source>
        <dbReference type="ARBA" id="ARBA00023136"/>
    </source>
</evidence>
<keyword evidence="5 13" id="KW-1133">Transmembrane helix</keyword>
<keyword evidence="3 13" id="KW-0812">Transmembrane</keyword>
<dbReference type="GO" id="GO:0046872">
    <property type="term" value="F:metal ion binding"/>
    <property type="evidence" value="ECO:0007669"/>
    <property type="project" value="UniProtKB-KW"/>
</dbReference>
<evidence type="ECO:0000256" key="11">
    <source>
        <dbReference type="ARBA" id="ARBA00023444"/>
    </source>
</evidence>
<evidence type="ECO:0000256" key="10">
    <source>
        <dbReference type="ARBA" id="ARBA00023157"/>
    </source>
</evidence>
<dbReference type="GO" id="GO:0006784">
    <property type="term" value="P:heme A biosynthetic process"/>
    <property type="evidence" value="ECO:0007669"/>
    <property type="project" value="InterPro"/>
</dbReference>
<dbReference type="RefSeq" id="WP_315606403.1">
    <property type="nucleotide sequence ID" value="NZ_CP130318.1"/>
</dbReference>
<comment type="pathway">
    <text evidence="11">Porphyrin-containing compound metabolism.</text>
</comment>
<dbReference type="GO" id="GO:0016491">
    <property type="term" value="F:oxidoreductase activity"/>
    <property type="evidence" value="ECO:0007669"/>
    <property type="project" value="UniProtKB-KW"/>
</dbReference>
<dbReference type="InterPro" id="IPR003780">
    <property type="entry name" value="COX15/CtaA_fam"/>
</dbReference>
<proteinExistence type="predicted"/>
<reference evidence="14 15" key="1">
    <citation type="submission" date="2022-02" db="EMBL/GenBank/DDBJ databases">
        <title>Paenibacillus sp. MBLB1776 Whole Genome Shotgun Sequencing.</title>
        <authorList>
            <person name="Hwang C.Y."/>
            <person name="Cho E.-S."/>
            <person name="Seo M.-J."/>
        </authorList>
    </citation>
    <scope>NUCLEOTIDE SEQUENCE [LARGE SCALE GENOMIC DNA]</scope>
    <source>
        <strain evidence="14 15">MBLB1776</strain>
    </source>
</reference>
<dbReference type="Pfam" id="PF02628">
    <property type="entry name" value="COX15-CtaA"/>
    <property type="match status" value="2"/>
</dbReference>